<gene>
    <name evidence="12 14" type="primary">dapA</name>
    <name evidence="14" type="ORF">C0Z10_09010</name>
</gene>
<comment type="caution">
    <text evidence="12">Was originally thought to be a dihydrodipicolinate synthase (DHDPS), catalyzing the condensation of (S)-aspartate-beta-semialdehyde [(S)-ASA] and pyruvate to dihydrodipicolinate (DHDP). However, it was shown in E.coli that the product of the enzymatic reaction is not dihydrodipicolinate but in fact (4S)-4-hydroxy-2,3,4,5-tetrahydro-(2S)-dipicolinic acid (HTPA), and that the consecutive dehydration reaction leading to DHDP is not spontaneous but catalyzed by DapB.</text>
</comment>
<evidence type="ECO:0000256" key="5">
    <source>
        <dbReference type="ARBA" id="ARBA00022490"/>
    </source>
</evidence>
<dbReference type="InterPro" id="IPR002220">
    <property type="entry name" value="DapA-like"/>
</dbReference>
<dbReference type="InterPro" id="IPR020625">
    <property type="entry name" value="Schiff_base-form_aldolases_AS"/>
</dbReference>
<dbReference type="GO" id="GO:0009089">
    <property type="term" value="P:lysine biosynthetic process via diaminopimelate"/>
    <property type="evidence" value="ECO:0007669"/>
    <property type="project" value="UniProtKB-UniRule"/>
</dbReference>
<evidence type="ECO:0000256" key="12">
    <source>
        <dbReference type="HAMAP-Rule" id="MF_00418"/>
    </source>
</evidence>
<evidence type="ECO:0000256" key="3">
    <source>
        <dbReference type="ARBA" id="ARBA00007592"/>
    </source>
</evidence>
<dbReference type="CDD" id="cd00950">
    <property type="entry name" value="DHDPS"/>
    <property type="match status" value="1"/>
</dbReference>
<dbReference type="Pfam" id="PF00701">
    <property type="entry name" value="DHDPS"/>
    <property type="match status" value="1"/>
</dbReference>
<dbReference type="InterPro" id="IPR013785">
    <property type="entry name" value="Aldolase_TIM"/>
</dbReference>
<keyword evidence="6 12" id="KW-0028">Amino-acid biosynthesis</keyword>
<comment type="catalytic activity">
    <reaction evidence="11 12">
        <text>L-aspartate 4-semialdehyde + pyruvate = (2S,4S)-4-hydroxy-2,3,4,5-tetrahydrodipicolinate + H2O + H(+)</text>
        <dbReference type="Rhea" id="RHEA:34171"/>
        <dbReference type="ChEBI" id="CHEBI:15361"/>
        <dbReference type="ChEBI" id="CHEBI:15377"/>
        <dbReference type="ChEBI" id="CHEBI:15378"/>
        <dbReference type="ChEBI" id="CHEBI:67139"/>
        <dbReference type="ChEBI" id="CHEBI:537519"/>
        <dbReference type="EC" id="4.3.3.7"/>
    </reaction>
</comment>
<evidence type="ECO:0000313" key="15">
    <source>
        <dbReference type="Proteomes" id="UP000285875"/>
    </source>
</evidence>
<dbReference type="GO" id="GO:0005829">
    <property type="term" value="C:cytosol"/>
    <property type="evidence" value="ECO:0007669"/>
    <property type="project" value="TreeGrafter"/>
</dbReference>
<dbReference type="UniPathway" id="UPA00034">
    <property type="reaction ID" value="UER00017"/>
</dbReference>
<dbReference type="EC" id="4.3.3.7" evidence="4 12"/>
<evidence type="ECO:0000256" key="8">
    <source>
        <dbReference type="ARBA" id="ARBA00023154"/>
    </source>
</evidence>
<keyword evidence="9 12" id="KW-0456">Lyase</keyword>
<comment type="similarity">
    <text evidence="3 12 13">Belongs to the DapA family.</text>
</comment>
<evidence type="ECO:0000256" key="7">
    <source>
        <dbReference type="ARBA" id="ARBA00022915"/>
    </source>
</evidence>
<dbReference type="PANTHER" id="PTHR12128:SF66">
    <property type="entry name" value="4-HYDROXY-2-OXOGLUTARATE ALDOLASE, MITOCHONDRIAL"/>
    <property type="match status" value="1"/>
</dbReference>
<dbReference type="EMBL" id="CP025570">
    <property type="protein sequence ID" value="AZZ39868.1"/>
    <property type="molecule type" value="Genomic_DNA"/>
</dbReference>
<dbReference type="GeneID" id="82883627"/>
<dbReference type="GO" id="GO:0008840">
    <property type="term" value="F:4-hydroxy-tetrahydrodipicolinate synthase activity"/>
    <property type="evidence" value="ECO:0007669"/>
    <property type="project" value="UniProtKB-UniRule"/>
</dbReference>
<comment type="pathway">
    <text evidence="2 12">Amino-acid biosynthesis; L-lysine biosynthesis via DAP pathway; (S)-tetrahydrodipicolinate from L-aspartate: step 3/4.</text>
</comment>
<reference evidence="15" key="1">
    <citation type="submission" date="2017-12" db="EMBL/GenBank/DDBJ databases">
        <title>Whole genome sequencing of Acidipropionibacterium jensenii strains JS279 and JS280.</title>
        <authorList>
            <person name="Deptula P."/>
            <person name="Laine P."/>
            <person name="Smolander O.-P."/>
            <person name="Paulin L."/>
            <person name="Auvinen P."/>
            <person name="Varmanen P."/>
        </authorList>
    </citation>
    <scope>NUCLEOTIDE SEQUENCE [LARGE SCALE GENOMIC DNA]</scope>
    <source>
        <strain evidence="15">JS280</strain>
    </source>
</reference>
<dbReference type="NCBIfam" id="TIGR00674">
    <property type="entry name" value="dapA"/>
    <property type="match status" value="1"/>
</dbReference>
<protein>
    <recommendedName>
        <fullName evidence="4 12">4-hydroxy-tetrahydrodipicolinate synthase</fullName>
        <shortName evidence="12">HTPA synthase</shortName>
        <ecNumber evidence="4 12">4.3.3.7</ecNumber>
    </recommendedName>
</protein>
<dbReference type="PANTHER" id="PTHR12128">
    <property type="entry name" value="DIHYDRODIPICOLINATE SYNTHASE"/>
    <property type="match status" value="1"/>
</dbReference>
<proteinExistence type="inferred from homology"/>
<evidence type="ECO:0000256" key="9">
    <source>
        <dbReference type="ARBA" id="ARBA00023239"/>
    </source>
</evidence>
<feature type="site" description="Part of a proton relay during catalysis" evidence="12">
    <location>
        <position position="49"/>
    </location>
</feature>
<dbReference type="RefSeq" id="WP_097799150.1">
    <property type="nucleotide sequence ID" value="NZ_CP025570.1"/>
</dbReference>
<comment type="subunit">
    <text evidence="12">Homotetramer; dimer of dimers.</text>
</comment>
<accession>A0A3Q9UES2</accession>
<dbReference type="PROSITE" id="PS00666">
    <property type="entry name" value="DHDPS_2"/>
    <property type="match status" value="1"/>
</dbReference>
<dbReference type="PRINTS" id="PR00146">
    <property type="entry name" value="DHPICSNTHASE"/>
</dbReference>
<evidence type="ECO:0000256" key="4">
    <source>
        <dbReference type="ARBA" id="ARBA00012086"/>
    </source>
</evidence>
<feature type="site" description="Part of a proton relay during catalysis" evidence="12">
    <location>
        <position position="112"/>
    </location>
</feature>
<evidence type="ECO:0000256" key="6">
    <source>
        <dbReference type="ARBA" id="ARBA00022605"/>
    </source>
</evidence>
<comment type="subcellular location">
    <subcellularLocation>
        <location evidence="12">Cytoplasm</location>
    </subcellularLocation>
</comment>
<keyword evidence="5 12" id="KW-0963">Cytoplasm</keyword>
<evidence type="ECO:0000256" key="13">
    <source>
        <dbReference type="PIRNR" id="PIRNR001365"/>
    </source>
</evidence>
<dbReference type="Gene3D" id="3.20.20.70">
    <property type="entry name" value="Aldolase class I"/>
    <property type="match status" value="1"/>
</dbReference>
<evidence type="ECO:0000256" key="2">
    <source>
        <dbReference type="ARBA" id="ARBA00005120"/>
    </source>
</evidence>
<keyword evidence="8 12" id="KW-0457">Lysine biosynthesis</keyword>
<dbReference type="Proteomes" id="UP000285875">
    <property type="component" value="Chromosome"/>
</dbReference>
<dbReference type="KEGG" id="aji:C0Z10_09010"/>
<feature type="binding site" evidence="12">
    <location>
        <position position="50"/>
    </location>
    <ligand>
        <name>pyruvate</name>
        <dbReference type="ChEBI" id="CHEBI:15361"/>
    </ligand>
</feature>
<dbReference type="InterPro" id="IPR005263">
    <property type="entry name" value="DapA"/>
</dbReference>
<dbReference type="PIRSF" id="PIRSF001365">
    <property type="entry name" value="DHDPS"/>
    <property type="match status" value="1"/>
</dbReference>
<organism evidence="14 15">
    <name type="scientific">Acidipropionibacterium jensenii</name>
    <dbReference type="NCBI Taxonomy" id="1749"/>
    <lineage>
        <taxon>Bacteria</taxon>
        <taxon>Bacillati</taxon>
        <taxon>Actinomycetota</taxon>
        <taxon>Actinomycetes</taxon>
        <taxon>Propionibacteriales</taxon>
        <taxon>Propionibacteriaceae</taxon>
        <taxon>Acidipropionibacterium</taxon>
    </lineage>
</organism>
<feature type="active site" description="Proton donor/acceptor" evidence="12">
    <location>
        <position position="138"/>
    </location>
</feature>
<dbReference type="HAMAP" id="MF_00418">
    <property type="entry name" value="DapA"/>
    <property type="match status" value="1"/>
</dbReference>
<comment type="function">
    <text evidence="1 12">Catalyzes the condensation of (S)-aspartate-beta-semialdehyde [(S)-ASA] and pyruvate to 4-hydroxy-tetrahydrodipicolinate (HTPA).</text>
</comment>
<evidence type="ECO:0000256" key="11">
    <source>
        <dbReference type="ARBA" id="ARBA00047836"/>
    </source>
</evidence>
<feature type="binding site" evidence="12">
    <location>
        <position position="206"/>
    </location>
    <ligand>
        <name>pyruvate</name>
        <dbReference type="ChEBI" id="CHEBI:15361"/>
    </ligand>
</feature>
<dbReference type="SUPFAM" id="SSF51569">
    <property type="entry name" value="Aldolase"/>
    <property type="match status" value="1"/>
</dbReference>
<feature type="active site" description="Schiff-base intermediate with substrate" evidence="12">
    <location>
        <position position="166"/>
    </location>
</feature>
<evidence type="ECO:0000256" key="10">
    <source>
        <dbReference type="ARBA" id="ARBA00023270"/>
    </source>
</evidence>
<dbReference type="SMART" id="SM01130">
    <property type="entry name" value="DHDPS"/>
    <property type="match status" value="1"/>
</dbReference>
<dbReference type="PROSITE" id="PS00665">
    <property type="entry name" value="DHDPS_1"/>
    <property type="match status" value="1"/>
</dbReference>
<sequence length="293" mass="30558">MSDPIFGRVLTAMVTPMSPDGEVDLDRAAELATRLVDVQGNDSLLVNGTTGESPTTTDEEKSALVRAVRQAVGDRAQVIAGVGTNDTRHTVALARQAERAGADGLLVVTPYYSKPSQDGLVGHFTTVADATDLPVMLYDIPGRTGTAIAPETFIRLAEHPRIVAVKDAKGKVVESAQVMAATDLSYYSGDDAITPALLSLGAVGVIGTSTHFTGRSMHQLVDHYLAGRREEGLAVYRQILPVLTGVFAAQGVVMVKAGLAHQGFGVGGVRAPLVPATRSQAETFAAVLDAAGL</sequence>
<dbReference type="InterPro" id="IPR020624">
    <property type="entry name" value="Schiff_base-form_aldolases_CS"/>
</dbReference>
<keyword evidence="10 12" id="KW-0704">Schiff base</keyword>
<evidence type="ECO:0000313" key="14">
    <source>
        <dbReference type="EMBL" id="AZZ39868.1"/>
    </source>
</evidence>
<keyword evidence="7 12" id="KW-0220">Diaminopimelate biosynthesis</keyword>
<name>A0A3Q9UES2_9ACTN</name>
<dbReference type="AlphaFoldDB" id="A0A3Q9UES2"/>
<dbReference type="GO" id="GO:0019877">
    <property type="term" value="P:diaminopimelate biosynthetic process"/>
    <property type="evidence" value="ECO:0007669"/>
    <property type="project" value="UniProtKB-UniRule"/>
</dbReference>
<evidence type="ECO:0000256" key="1">
    <source>
        <dbReference type="ARBA" id="ARBA00003294"/>
    </source>
</evidence>